<reference evidence="1 2" key="1">
    <citation type="submission" date="2019-09" db="EMBL/GenBank/DDBJ databases">
        <title>Complete genome sequence of Arachidicoccus sp. B3-10 isolated from apple orchard soil.</title>
        <authorList>
            <person name="Kim H.S."/>
            <person name="Han K.-I."/>
            <person name="Suh M.K."/>
            <person name="Lee K.C."/>
            <person name="Eom M.K."/>
            <person name="Kim J.-S."/>
            <person name="Kang S.W."/>
            <person name="Sin Y."/>
            <person name="Lee J.-S."/>
        </authorList>
    </citation>
    <scope>NUCLEOTIDE SEQUENCE [LARGE SCALE GENOMIC DNA]</scope>
    <source>
        <strain evidence="1 2">B3-10</strain>
    </source>
</reference>
<organism evidence="1 2">
    <name type="scientific">Rhizosphaericola mali</name>
    <dbReference type="NCBI Taxonomy" id="2545455"/>
    <lineage>
        <taxon>Bacteria</taxon>
        <taxon>Pseudomonadati</taxon>
        <taxon>Bacteroidota</taxon>
        <taxon>Chitinophagia</taxon>
        <taxon>Chitinophagales</taxon>
        <taxon>Chitinophagaceae</taxon>
        <taxon>Rhizosphaericola</taxon>
    </lineage>
</organism>
<dbReference type="Proteomes" id="UP000292424">
    <property type="component" value="Chromosome"/>
</dbReference>
<keyword evidence="2" id="KW-1185">Reference proteome</keyword>
<proteinExistence type="predicted"/>
<sequence length="169" mass="19614">MDLDVKKYIPEDFSDDSRVWIYQANRLLNINETLEANRILEDFVNSWNTHGAQVKGFGKILFGQFVVLIADESQQFVSGCSTDSSVRIVKELENLFKINFFDRQSLAFYVNDKIECVRLSHVDYALKNNILSPDTLYFNNTVLTKKALLSKWIIPIKESWLAQKLKIEI</sequence>
<gene>
    <name evidence="1" type="ORF">E0W69_001820</name>
</gene>
<evidence type="ECO:0000313" key="1">
    <source>
        <dbReference type="EMBL" id="QES87450.1"/>
    </source>
</evidence>
<accession>A0A5P2G0V3</accession>
<protein>
    <recommendedName>
        <fullName evidence="3">ABC transporter ATPase</fullName>
    </recommendedName>
</protein>
<dbReference type="EMBL" id="CP044016">
    <property type="protein sequence ID" value="QES87450.1"/>
    <property type="molecule type" value="Genomic_DNA"/>
</dbReference>
<evidence type="ECO:0008006" key="3">
    <source>
        <dbReference type="Google" id="ProtNLM"/>
    </source>
</evidence>
<dbReference type="AlphaFoldDB" id="A0A5P2G0V3"/>
<evidence type="ECO:0000313" key="2">
    <source>
        <dbReference type="Proteomes" id="UP000292424"/>
    </source>
</evidence>
<dbReference type="KEGG" id="arac:E0W69_001820"/>
<dbReference type="RefSeq" id="WP_131328327.1">
    <property type="nucleotide sequence ID" value="NZ_CP044016.1"/>
</dbReference>
<name>A0A5P2G0V3_9BACT</name>
<dbReference type="OrthoDB" id="978691at2"/>